<evidence type="ECO:0008006" key="3">
    <source>
        <dbReference type="Google" id="ProtNLM"/>
    </source>
</evidence>
<gene>
    <name evidence="1" type="ORF">M983_1046</name>
</gene>
<sequence length="195" mass="21418">MTLFSTVSLRLGFITCLLFTSVYSWADNKASLSLHAMVANKGLSCELVLPQNVLQFKPLQANQLTGSVRTFQVLPLHLEMMCGDENENIIPTLTLSGETPYSQDTEQAVFLSGTPNGVGFMVRKSADDKPINVTDFYQPKSAIVKGGLGQPLTELNDKNFYRSDAVLWVGLVGPFQPEVIPGQFHASLILNMSFE</sequence>
<evidence type="ECO:0000313" key="2">
    <source>
        <dbReference type="Proteomes" id="UP000094023"/>
    </source>
</evidence>
<dbReference type="RefSeq" id="WP_066748160.1">
    <property type="nucleotide sequence ID" value="NZ_LXEN01000043.1"/>
</dbReference>
<comment type="caution">
    <text evidence="1">The sequence shown here is derived from an EMBL/GenBank/DDBJ whole genome shotgun (WGS) entry which is preliminary data.</text>
</comment>
<accession>A0A198GBY7</accession>
<evidence type="ECO:0000313" key="1">
    <source>
        <dbReference type="EMBL" id="OAT34598.1"/>
    </source>
</evidence>
<dbReference type="Proteomes" id="UP000094023">
    <property type="component" value="Unassembled WGS sequence"/>
</dbReference>
<dbReference type="STRING" id="1354337.M983_1046"/>
<organism evidence="1 2">
    <name type="scientific">Proteus myxofaciens ATCC 19692</name>
    <dbReference type="NCBI Taxonomy" id="1354337"/>
    <lineage>
        <taxon>Bacteria</taxon>
        <taxon>Pseudomonadati</taxon>
        <taxon>Pseudomonadota</taxon>
        <taxon>Gammaproteobacteria</taxon>
        <taxon>Enterobacterales</taxon>
        <taxon>Morganellaceae</taxon>
        <taxon>Proteus</taxon>
    </lineage>
</organism>
<reference evidence="1 2" key="1">
    <citation type="submission" date="2016-04" db="EMBL/GenBank/DDBJ databases">
        <title>ATOL: Assembling a taxonomically balanced genome-scale reconstruction of the evolutionary history of the Enterobacteriaceae.</title>
        <authorList>
            <person name="Plunkett G.III."/>
            <person name="Neeno-Eckwall E.C."/>
            <person name="Glasner J.D."/>
            <person name="Perna N.T."/>
        </authorList>
    </citation>
    <scope>NUCLEOTIDE SEQUENCE [LARGE SCALE GENOMIC DNA]</scope>
    <source>
        <strain evidence="1 2">ATCC 19692</strain>
    </source>
</reference>
<name>A0A198GBY7_9GAMM</name>
<keyword evidence="2" id="KW-1185">Reference proteome</keyword>
<proteinExistence type="predicted"/>
<dbReference type="AlphaFoldDB" id="A0A198GBY7"/>
<protein>
    <recommendedName>
        <fullName evidence="3">Fimbrial-type adhesion domain-containing protein</fullName>
    </recommendedName>
</protein>
<dbReference type="EMBL" id="LXEN01000043">
    <property type="protein sequence ID" value="OAT34598.1"/>
    <property type="molecule type" value="Genomic_DNA"/>
</dbReference>